<accession>A0AAW8D911</accession>
<protein>
    <recommendedName>
        <fullName evidence="3">Carboxypeptidase regulatory-like domain-containing protein</fullName>
    </recommendedName>
</protein>
<dbReference type="EMBL" id="JAUSRD010000024">
    <property type="protein sequence ID" value="MDP9897128.1"/>
    <property type="molecule type" value="Genomic_DNA"/>
</dbReference>
<proteinExistence type="predicted"/>
<dbReference type="PROSITE" id="PS51257">
    <property type="entry name" value="PROKAR_LIPOPROTEIN"/>
    <property type="match status" value="1"/>
</dbReference>
<dbReference type="AlphaFoldDB" id="A0AAW8D911"/>
<reference evidence="1" key="1">
    <citation type="submission" date="2023-07" db="EMBL/GenBank/DDBJ databases">
        <title>Sorghum-associated microbial communities from plants grown in Nebraska, USA.</title>
        <authorList>
            <person name="Schachtman D."/>
        </authorList>
    </citation>
    <scope>NUCLEOTIDE SEQUENCE</scope>
    <source>
        <strain evidence="1">DS3754</strain>
    </source>
</reference>
<evidence type="ECO:0008006" key="3">
    <source>
        <dbReference type="Google" id="ProtNLM"/>
    </source>
</evidence>
<name>A0AAW8D911_9BURK</name>
<dbReference type="RefSeq" id="WP_307687151.1">
    <property type="nucleotide sequence ID" value="NZ_JAUSRD010000024.1"/>
</dbReference>
<gene>
    <name evidence="1" type="ORF">J2W31_006270</name>
</gene>
<evidence type="ECO:0000313" key="1">
    <source>
        <dbReference type="EMBL" id="MDP9897128.1"/>
    </source>
</evidence>
<dbReference type="Proteomes" id="UP001242045">
    <property type="component" value="Unassembled WGS sequence"/>
</dbReference>
<comment type="caution">
    <text evidence="1">The sequence shown here is derived from an EMBL/GenBank/DDBJ whole genome shotgun (WGS) entry which is preliminary data.</text>
</comment>
<sequence>MPYLTRKIPHALSVVTLALLAACGGGGGGGSSGGLGFLPPASGGNGGGNPPPAASTTLSGTVATGAAFAGAALTVFDQTGAKVCEVTTTPEGTYTCSLPAGTKAPLVIQAVRDDLTLYSTTASTATGTTNVTPLTTIIVAQLAPNGDPSKLAAAIQADAGAVTAGSIGDQVAKLVAALQPLLTALNLSIDPMSGEFQANGSGQDRVLDSINVSVRPDGTASNIEITVKALPAGEESAPVSIVFRSGDATIAPLPAVDAAALVQPPTPAMVQALLARINACYALPLEQRVDSPINQDGNAFGTAANVVAPECRTLFVGDNPENFVAAGISIGRAAGGARRPFDSLFRFGPTNLKHDRGNFEYFYPNGDIALTYRWTDVVGNTDNDVFNAKVVDGTLKLTGNSNAYRAFVRPQLEKKDFLKHPNLVYHSAGYALSVDNVLSQGSPIFSKVVATTASLPGKELVLVPRDGLTTLVLTSDGTANGTPLNSSVWRMAARYADPAQAGNPSQFETGNLFAAPQYTDEQLGKIADQTVWKLEFFHAAGGENTVQYVRTFSRAPTVAEAVQTPLVELAPALRAELLQETEGVARGIVFPAPIPSDPDANNIDFSADGNLDGWVVPGGALAPTTFLVSGRGPNNNRFTDSITVRTTARKAIIYCQPVNTQSDNHCTQVAPNVYQYAQGASVSTFVFTARTARQVDVRKNFEVWTVTLP</sequence>
<evidence type="ECO:0000313" key="2">
    <source>
        <dbReference type="Proteomes" id="UP001242045"/>
    </source>
</evidence>
<organism evidence="1 2">
    <name type="scientific">Variovorax boronicumulans</name>
    <dbReference type="NCBI Taxonomy" id="436515"/>
    <lineage>
        <taxon>Bacteria</taxon>
        <taxon>Pseudomonadati</taxon>
        <taxon>Pseudomonadota</taxon>
        <taxon>Betaproteobacteria</taxon>
        <taxon>Burkholderiales</taxon>
        <taxon>Comamonadaceae</taxon>
        <taxon>Variovorax</taxon>
    </lineage>
</organism>